<name>A0A923MDF0_9BURK</name>
<accession>A0A923MDF0</accession>
<dbReference type="Proteomes" id="UP000596827">
    <property type="component" value="Unassembled WGS sequence"/>
</dbReference>
<dbReference type="AlphaFoldDB" id="A0A923MDF0"/>
<proteinExistence type="predicted"/>
<evidence type="ECO:0000313" key="2">
    <source>
        <dbReference type="Proteomes" id="UP000596827"/>
    </source>
</evidence>
<dbReference type="RefSeq" id="WP_187083851.1">
    <property type="nucleotide sequence ID" value="NZ_JACORU010000010.1"/>
</dbReference>
<evidence type="ECO:0000313" key="1">
    <source>
        <dbReference type="EMBL" id="MBC5767364.1"/>
    </source>
</evidence>
<gene>
    <name evidence="1" type="ORF">H8R02_23060</name>
</gene>
<sequence>MTQHALIRGDVCFRAGDGMMLEIPDGPVDIELADDSATLSWTDDDGNAGSAAITLDEYNRYKREGKIRLRPE</sequence>
<keyword evidence="2" id="KW-1185">Reference proteome</keyword>
<reference evidence="1" key="1">
    <citation type="submission" date="2020-08" db="EMBL/GenBank/DDBJ databases">
        <title>Ramlibacter sp. GTP1 16S ribosomal RNA gene genome sequencing and assembly.</title>
        <authorList>
            <person name="Kang M."/>
        </authorList>
    </citation>
    <scope>NUCLEOTIDE SEQUENCE</scope>
    <source>
        <strain evidence="1">GTP1</strain>
    </source>
</reference>
<protein>
    <submittedName>
        <fullName evidence="1">Uncharacterized protein</fullName>
    </submittedName>
</protein>
<dbReference type="EMBL" id="JACORU010000010">
    <property type="protein sequence ID" value="MBC5767364.1"/>
    <property type="molecule type" value="Genomic_DNA"/>
</dbReference>
<comment type="caution">
    <text evidence="1">The sequence shown here is derived from an EMBL/GenBank/DDBJ whole genome shotgun (WGS) entry which is preliminary data.</text>
</comment>
<organism evidence="1 2">
    <name type="scientific">Ramlibacter albus</name>
    <dbReference type="NCBI Taxonomy" id="2079448"/>
    <lineage>
        <taxon>Bacteria</taxon>
        <taxon>Pseudomonadati</taxon>
        <taxon>Pseudomonadota</taxon>
        <taxon>Betaproteobacteria</taxon>
        <taxon>Burkholderiales</taxon>
        <taxon>Comamonadaceae</taxon>
        <taxon>Ramlibacter</taxon>
    </lineage>
</organism>